<dbReference type="Gene3D" id="3.90.580.10">
    <property type="entry name" value="Zinc finger, CHC2-type domain"/>
    <property type="match status" value="1"/>
</dbReference>
<dbReference type="PANTHER" id="PTHR30313">
    <property type="entry name" value="DNA PRIMASE"/>
    <property type="match status" value="1"/>
</dbReference>
<evidence type="ECO:0000256" key="1">
    <source>
        <dbReference type="ARBA" id="ARBA00022723"/>
    </source>
</evidence>
<reference evidence="5" key="1">
    <citation type="journal article" date="2014" name="Front. Microbiol.">
        <title>High frequency of phylogenetically diverse reductive dehalogenase-homologous genes in deep subseafloor sedimentary metagenomes.</title>
        <authorList>
            <person name="Kawai M."/>
            <person name="Futagami T."/>
            <person name="Toyoda A."/>
            <person name="Takaki Y."/>
            <person name="Nishi S."/>
            <person name="Hori S."/>
            <person name="Arai W."/>
            <person name="Tsubouchi T."/>
            <person name="Morono Y."/>
            <person name="Uchiyama I."/>
            <person name="Ito T."/>
            <person name="Fujiyama A."/>
            <person name="Inagaki F."/>
            <person name="Takami H."/>
        </authorList>
    </citation>
    <scope>NUCLEOTIDE SEQUENCE</scope>
    <source>
        <strain evidence="5">Expedition CK06-06</strain>
    </source>
</reference>
<feature type="non-terminal residue" evidence="5">
    <location>
        <position position="116"/>
    </location>
</feature>
<evidence type="ECO:0000256" key="3">
    <source>
        <dbReference type="ARBA" id="ARBA00022833"/>
    </source>
</evidence>
<evidence type="ECO:0000313" key="5">
    <source>
        <dbReference type="EMBL" id="GAH95830.1"/>
    </source>
</evidence>
<proteinExistence type="predicted"/>
<name>X1KQC6_9ZZZZ</name>
<organism evidence="5">
    <name type="scientific">marine sediment metagenome</name>
    <dbReference type="NCBI Taxonomy" id="412755"/>
    <lineage>
        <taxon>unclassified sequences</taxon>
        <taxon>metagenomes</taxon>
        <taxon>ecological metagenomes</taxon>
    </lineage>
</organism>
<dbReference type="SMART" id="SM00400">
    <property type="entry name" value="ZnF_CHCC"/>
    <property type="match status" value="1"/>
</dbReference>
<evidence type="ECO:0000259" key="4">
    <source>
        <dbReference type="SMART" id="SM00400"/>
    </source>
</evidence>
<dbReference type="EMBL" id="BARU01047036">
    <property type="protein sequence ID" value="GAH95830.1"/>
    <property type="molecule type" value="Genomic_DNA"/>
</dbReference>
<dbReference type="SUPFAM" id="SSF57783">
    <property type="entry name" value="Zinc beta-ribbon"/>
    <property type="match status" value="1"/>
</dbReference>
<dbReference type="GO" id="GO:0008270">
    <property type="term" value="F:zinc ion binding"/>
    <property type="evidence" value="ECO:0007669"/>
    <property type="project" value="UniProtKB-KW"/>
</dbReference>
<dbReference type="GO" id="GO:0006269">
    <property type="term" value="P:DNA replication, synthesis of primer"/>
    <property type="evidence" value="ECO:0007669"/>
    <property type="project" value="TreeGrafter"/>
</dbReference>
<dbReference type="Pfam" id="PF01807">
    <property type="entry name" value="Zn_ribbon_DnaG"/>
    <property type="match status" value="1"/>
</dbReference>
<sequence length="116" mass="13478">CSFEPAGKGFKALCPFHEEKTPSFMISTEKQLFHCFGCGEGGNVFNFVMKFEKVDFFEAVKMLAKKAGVILPADEKKENLLYRQKERMYKLNSLAANYFRECLFRAPREKKIINYL</sequence>
<dbReference type="GO" id="GO:0005737">
    <property type="term" value="C:cytoplasm"/>
    <property type="evidence" value="ECO:0007669"/>
    <property type="project" value="TreeGrafter"/>
</dbReference>
<dbReference type="PANTHER" id="PTHR30313:SF2">
    <property type="entry name" value="DNA PRIMASE"/>
    <property type="match status" value="1"/>
</dbReference>
<dbReference type="InterPro" id="IPR036977">
    <property type="entry name" value="DNA_primase_Znf_CHC2"/>
</dbReference>
<keyword evidence="3" id="KW-0862">Zinc</keyword>
<dbReference type="InterPro" id="IPR002694">
    <property type="entry name" value="Znf_CHC2"/>
</dbReference>
<dbReference type="InterPro" id="IPR050219">
    <property type="entry name" value="DnaG_primase"/>
</dbReference>
<keyword evidence="1" id="KW-0479">Metal-binding</keyword>
<feature type="non-terminal residue" evidence="5">
    <location>
        <position position="1"/>
    </location>
</feature>
<accession>X1KQC6</accession>
<dbReference type="GO" id="GO:0003677">
    <property type="term" value="F:DNA binding"/>
    <property type="evidence" value="ECO:0007669"/>
    <property type="project" value="InterPro"/>
</dbReference>
<dbReference type="AlphaFoldDB" id="X1KQC6"/>
<gene>
    <name evidence="5" type="ORF">S03H2_70671</name>
</gene>
<dbReference type="GO" id="GO:0003899">
    <property type="term" value="F:DNA-directed RNA polymerase activity"/>
    <property type="evidence" value="ECO:0007669"/>
    <property type="project" value="InterPro"/>
</dbReference>
<evidence type="ECO:0000256" key="2">
    <source>
        <dbReference type="ARBA" id="ARBA00022771"/>
    </source>
</evidence>
<feature type="domain" description="Zinc finger CHC2-type" evidence="4">
    <location>
        <begin position="10"/>
        <end position="64"/>
    </location>
</feature>
<comment type="caution">
    <text evidence="5">The sequence shown here is derived from an EMBL/GenBank/DDBJ whole genome shotgun (WGS) entry which is preliminary data.</text>
</comment>
<protein>
    <recommendedName>
        <fullName evidence="4">Zinc finger CHC2-type domain-containing protein</fullName>
    </recommendedName>
</protein>
<keyword evidence="2" id="KW-0863">Zinc-finger</keyword>